<evidence type="ECO:0000313" key="2">
    <source>
        <dbReference type="Proteomes" id="UP000182584"/>
    </source>
</evidence>
<sequence length="55" mass="6511">MEYIYAVTEAQEIFDNLNEVQKNQVIDYKNGDRSKAWMLSRNNLKYIIDNNLVKG</sequence>
<proteinExistence type="predicted"/>
<dbReference type="AlphaFoldDB" id="A0A1H9P4R3"/>
<gene>
    <name evidence="1" type="ORF">SAMN04487884_105137</name>
</gene>
<organism evidence="1 2">
    <name type="scientific">Butyrivibrio fibrisolvens</name>
    <dbReference type="NCBI Taxonomy" id="831"/>
    <lineage>
        <taxon>Bacteria</taxon>
        <taxon>Bacillati</taxon>
        <taxon>Bacillota</taxon>
        <taxon>Clostridia</taxon>
        <taxon>Lachnospirales</taxon>
        <taxon>Lachnospiraceae</taxon>
        <taxon>Butyrivibrio</taxon>
    </lineage>
</organism>
<reference evidence="1 2" key="1">
    <citation type="submission" date="2016-10" db="EMBL/GenBank/DDBJ databases">
        <authorList>
            <person name="de Groot N.N."/>
        </authorList>
    </citation>
    <scope>NUCLEOTIDE SEQUENCE [LARGE SCALE GENOMIC DNA]</scope>
    <source>
        <strain evidence="1 2">AR40</strain>
    </source>
</reference>
<name>A0A1H9P4R3_BUTFI</name>
<dbReference type="RefSeq" id="WP_177174873.1">
    <property type="nucleotide sequence ID" value="NZ_FOGJ01000005.1"/>
</dbReference>
<protein>
    <submittedName>
        <fullName evidence="1">Uncharacterized protein</fullName>
    </submittedName>
</protein>
<dbReference type="Proteomes" id="UP000182584">
    <property type="component" value="Unassembled WGS sequence"/>
</dbReference>
<accession>A0A1H9P4R3</accession>
<dbReference type="EMBL" id="FOGJ01000005">
    <property type="protein sequence ID" value="SER43178.1"/>
    <property type="molecule type" value="Genomic_DNA"/>
</dbReference>
<evidence type="ECO:0000313" key="1">
    <source>
        <dbReference type="EMBL" id="SER43178.1"/>
    </source>
</evidence>